<organism evidence="2 3">
    <name type="scientific">Talaromyces rugulosus</name>
    <name type="common">Penicillium rugulosum</name>
    <dbReference type="NCBI Taxonomy" id="121627"/>
    <lineage>
        <taxon>Eukaryota</taxon>
        <taxon>Fungi</taxon>
        <taxon>Dikarya</taxon>
        <taxon>Ascomycota</taxon>
        <taxon>Pezizomycotina</taxon>
        <taxon>Eurotiomycetes</taxon>
        <taxon>Eurotiomycetidae</taxon>
        <taxon>Eurotiales</taxon>
        <taxon>Trichocomaceae</taxon>
        <taxon>Talaromyces</taxon>
        <taxon>Talaromyces sect. Islandici</taxon>
    </lineage>
</organism>
<dbReference type="OrthoDB" id="3233795at2759"/>
<feature type="signal peptide" evidence="1">
    <location>
        <begin position="1"/>
        <end position="18"/>
    </location>
</feature>
<dbReference type="EMBL" id="CP055903">
    <property type="protein sequence ID" value="QKX64766.1"/>
    <property type="molecule type" value="Genomic_DNA"/>
</dbReference>
<evidence type="ECO:0000313" key="3">
    <source>
        <dbReference type="Proteomes" id="UP000509510"/>
    </source>
</evidence>
<gene>
    <name evidence="2" type="ORF">TRUGW13939_11942</name>
</gene>
<dbReference type="AlphaFoldDB" id="A0A7H8RES1"/>
<dbReference type="Gene3D" id="2.60.120.200">
    <property type="match status" value="1"/>
</dbReference>
<dbReference type="SUPFAM" id="SSF49899">
    <property type="entry name" value="Concanavalin A-like lectins/glucanases"/>
    <property type="match status" value="1"/>
</dbReference>
<evidence type="ECO:0000313" key="2">
    <source>
        <dbReference type="EMBL" id="QKX64766.1"/>
    </source>
</evidence>
<dbReference type="Proteomes" id="UP000509510">
    <property type="component" value="Chromosome VI"/>
</dbReference>
<accession>A0A7H8RES1</accession>
<keyword evidence="1" id="KW-0732">Signal</keyword>
<proteinExistence type="predicted"/>
<dbReference type="GeneID" id="55999418"/>
<reference evidence="3" key="1">
    <citation type="submission" date="2020-06" db="EMBL/GenBank/DDBJ databases">
        <title>A chromosome-scale genome assembly of Talaromyces rugulosus W13939.</title>
        <authorList>
            <person name="Wang B."/>
            <person name="Guo L."/>
            <person name="Ye K."/>
            <person name="Wang L."/>
        </authorList>
    </citation>
    <scope>NUCLEOTIDE SEQUENCE [LARGE SCALE GENOMIC DNA]</scope>
    <source>
        <strain evidence="3">W13939</strain>
    </source>
</reference>
<feature type="chain" id="PRO_5028871611" evidence="1">
    <location>
        <begin position="19"/>
        <end position="248"/>
    </location>
</feature>
<dbReference type="KEGG" id="trg:TRUGW13939_11942"/>
<dbReference type="InterPro" id="IPR013320">
    <property type="entry name" value="ConA-like_dom_sf"/>
</dbReference>
<keyword evidence="3" id="KW-1185">Reference proteome</keyword>
<protein>
    <submittedName>
        <fullName evidence="2">Uncharacterized protein</fullName>
    </submittedName>
</protein>
<dbReference type="RefSeq" id="XP_035350939.1">
    <property type="nucleotide sequence ID" value="XM_035495046.1"/>
</dbReference>
<sequence length="248" mass="27254">MKGASYLPFLALIPSAICSYFVNFDASNDSLSDASKIGQLNLEAARGDKVSSNQQDLYIKLGADPNGTAALRCHRVKGDIRSEYHALSGKTEKDTTYYIGYQFSLAEIQKSLMIWQFKEYEANKDGGANIPLAMEIVNGQLQFQYQASSDSKREAQWSTDVTANTVYSVGIVINTSSPGWVQLYWNGDLQGFSSIEGKSNLTATTFPGRADPKFGAYRGEEVDIDTYIYKIQIGTEINDIASAADLDL</sequence>
<name>A0A7H8RES1_TALRU</name>
<evidence type="ECO:0000256" key="1">
    <source>
        <dbReference type="SAM" id="SignalP"/>
    </source>
</evidence>